<protein>
    <recommendedName>
        <fullName evidence="3">Abortive phage infection protein</fullName>
    </recommendedName>
</protein>
<dbReference type="Proteomes" id="UP001290455">
    <property type="component" value="Unassembled WGS sequence"/>
</dbReference>
<comment type="caution">
    <text evidence="1">The sequence shown here is derived from an EMBL/GenBank/DDBJ whole genome shotgun (WGS) entry which is preliminary data.</text>
</comment>
<gene>
    <name evidence="1" type="ORF">SM124_02260</name>
</gene>
<keyword evidence="2" id="KW-1185">Reference proteome</keyword>
<proteinExistence type="predicted"/>
<sequence>MNEQLINESLDQLRRGEISELFVKKEDFLSFRKVIVKREDFKQFRGIAQHGGNVVYQYLDVPRS</sequence>
<organism evidence="1 2">
    <name type="scientific">Robertmurraya mangrovi</name>
    <dbReference type="NCBI Taxonomy" id="3098077"/>
    <lineage>
        <taxon>Bacteria</taxon>
        <taxon>Bacillati</taxon>
        <taxon>Bacillota</taxon>
        <taxon>Bacilli</taxon>
        <taxon>Bacillales</taxon>
        <taxon>Bacillaceae</taxon>
        <taxon>Robertmurraya</taxon>
    </lineage>
</organism>
<evidence type="ECO:0000313" key="2">
    <source>
        <dbReference type="Proteomes" id="UP001290455"/>
    </source>
</evidence>
<name>A0ABU5ITU7_9BACI</name>
<dbReference type="RefSeq" id="WP_322444862.1">
    <property type="nucleotide sequence ID" value="NZ_JAXOFX010000001.1"/>
</dbReference>
<dbReference type="EMBL" id="JAXOFX010000001">
    <property type="protein sequence ID" value="MDZ5470564.1"/>
    <property type="molecule type" value="Genomic_DNA"/>
</dbReference>
<reference evidence="1 2" key="1">
    <citation type="submission" date="2023-11" db="EMBL/GenBank/DDBJ databases">
        <title>Bacillus jintuensis, isolated from a mudflat on the Beibu Gulf coast.</title>
        <authorList>
            <person name="Li M."/>
        </authorList>
    </citation>
    <scope>NUCLEOTIDE SEQUENCE [LARGE SCALE GENOMIC DNA]</scope>
    <source>
        <strain evidence="1 2">31A1R</strain>
    </source>
</reference>
<evidence type="ECO:0000313" key="1">
    <source>
        <dbReference type="EMBL" id="MDZ5470564.1"/>
    </source>
</evidence>
<accession>A0ABU5ITU7</accession>
<evidence type="ECO:0008006" key="3">
    <source>
        <dbReference type="Google" id="ProtNLM"/>
    </source>
</evidence>